<dbReference type="Pfam" id="PF00817">
    <property type="entry name" value="IMS"/>
    <property type="match status" value="1"/>
</dbReference>
<dbReference type="Pfam" id="PF18439">
    <property type="entry name" value="zf_UBZ"/>
    <property type="match status" value="1"/>
</dbReference>
<keyword evidence="14" id="KW-1185">Reference proteome</keyword>
<proteinExistence type="predicted"/>
<feature type="domain" description="UBZ3-type" evidence="12">
    <location>
        <begin position="564"/>
        <end position="598"/>
    </location>
</feature>
<dbReference type="Proteomes" id="UP001316803">
    <property type="component" value="Unassembled WGS sequence"/>
</dbReference>
<dbReference type="SUPFAM" id="SSF56672">
    <property type="entry name" value="DNA/RNA polymerases"/>
    <property type="match status" value="1"/>
</dbReference>
<reference evidence="13 14" key="1">
    <citation type="submission" date="2022-12" db="EMBL/GenBank/DDBJ databases">
        <title>Genomic features and morphological characterization of a novel Knufia sp. strain isolated from spacecraft assembly facility.</title>
        <authorList>
            <person name="Teixeira M."/>
            <person name="Chander A.M."/>
            <person name="Stajich J.E."/>
            <person name="Venkateswaran K."/>
        </authorList>
    </citation>
    <scope>NUCLEOTIDE SEQUENCE [LARGE SCALE GENOMIC DNA]</scope>
    <source>
        <strain evidence="13 14">FJI-L2-BK-P2</strain>
    </source>
</reference>
<evidence type="ECO:0000259" key="11">
    <source>
        <dbReference type="PROSITE" id="PS50173"/>
    </source>
</evidence>
<keyword evidence="13" id="KW-0548">Nucleotidyltransferase</keyword>
<dbReference type="PANTHER" id="PTHR45873">
    <property type="entry name" value="DNA POLYMERASE ETA"/>
    <property type="match status" value="1"/>
</dbReference>
<dbReference type="GO" id="GO:0005634">
    <property type="term" value="C:nucleus"/>
    <property type="evidence" value="ECO:0007669"/>
    <property type="project" value="UniProtKB-SubCell"/>
</dbReference>
<keyword evidence="3" id="KW-0479">Metal-binding</keyword>
<dbReference type="FunFam" id="1.10.150.20:FF:000014">
    <property type="entry name" value="Polymerase (DNA directed), eta"/>
    <property type="match status" value="1"/>
</dbReference>
<evidence type="ECO:0000256" key="2">
    <source>
        <dbReference type="ARBA" id="ARBA00022679"/>
    </source>
</evidence>
<dbReference type="FunFam" id="3.40.1170.60:FF:000008">
    <property type="entry name" value="DNA polymerase eta subunit"/>
    <property type="match status" value="1"/>
</dbReference>
<dbReference type="Pfam" id="PF11799">
    <property type="entry name" value="IMS_C"/>
    <property type="match status" value="1"/>
</dbReference>
<dbReference type="PANTHER" id="PTHR45873:SF1">
    <property type="entry name" value="DNA POLYMERASE ETA"/>
    <property type="match status" value="1"/>
</dbReference>
<feature type="region of interest" description="Disordered" evidence="10">
    <location>
        <begin position="493"/>
        <end position="553"/>
    </location>
</feature>
<comment type="caution">
    <text evidence="13">The sequence shown here is derived from an EMBL/GenBank/DDBJ whole genome shotgun (WGS) entry which is preliminary data.</text>
</comment>
<evidence type="ECO:0000259" key="12">
    <source>
        <dbReference type="PROSITE" id="PS51907"/>
    </source>
</evidence>
<dbReference type="PROSITE" id="PS51907">
    <property type="entry name" value="ZF_UBZ3"/>
    <property type="match status" value="1"/>
</dbReference>
<dbReference type="AlphaFoldDB" id="A0AAN8I4L2"/>
<evidence type="ECO:0000256" key="5">
    <source>
        <dbReference type="ARBA" id="ARBA00022771"/>
    </source>
</evidence>
<keyword evidence="8" id="KW-0539">Nucleus</keyword>
<dbReference type="PROSITE" id="PS50173">
    <property type="entry name" value="UMUC"/>
    <property type="match status" value="1"/>
</dbReference>
<organism evidence="13 14">
    <name type="scientific">Knufia fluminis</name>
    <dbReference type="NCBI Taxonomy" id="191047"/>
    <lineage>
        <taxon>Eukaryota</taxon>
        <taxon>Fungi</taxon>
        <taxon>Dikarya</taxon>
        <taxon>Ascomycota</taxon>
        <taxon>Pezizomycotina</taxon>
        <taxon>Eurotiomycetes</taxon>
        <taxon>Chaetothyriomycetidae</taxon>
        <taxon>Chaetothyriales</taxon>
        <taxon>Trichomeriaceae</taxon>
        <taxon>Knufia</taxon>
    </lineage>
</organism>
<evidence type="ECO:0000256" key="6">
    <source>
        <dbReference type="ARBA" id="ARBA00022833"/>
    </source>
</evidence>
<dbReference type="GO" id="GO:0035861">
    <property type="term" value="C:site of double-strand break"/>
    <property type="evidence" value="ECO:0007669"/>
    <property type="project" value="TreeGrafter"/>
</dbReference>
<feature type="domain" description="UmuC" evidence="11">
    <location>
        <begin position="41"/>
        <end position="303"/>
    </location>
</feature>
<dbReference type="InterPro" id="IPR041298">
    <property type="entry name" value="UBZ3"/>
</dbReference>
<dbReference type="InterPro" id="IPR017961">
    <property type="entry name" value="DNA_pol_Y-fam_little_finger"/>
</dbReference>
<keyword evidence="6" id="KW-0862">Zinc</keyword>
<evidence type="ECO:0000256" key="7">
    <source>
        <dbReference type="ARBA" id="ARBA00023204"/>
    </source>
</evidence>
<dbReference type="GO" id="GO:0005657">
    <property type="term" value="C:replication fork"/>
    <property type="evidence" value="ECO:0007669"/>
    <property type="project" value="TreeGrafter"/>
</dbReference>
<dbReference type="GO" id="GO:0070987">
    <property type="term" value="P:error-free translesion synthesis"/>
    <property type="evidence" value="ECO:0007669"/>
    <property type="project" value="UniProtKB-ARBA"/>
</dbReference>
<dbReference type="InterPro" id="IPR036775">
    <property type="entry name" value="DNA_pol_Y-fam_lit_finger_sf"/>
</dbReference>
<evidence type="ECO:0000256" key="9">
    <source>
        <dbReference type="ARBA" id="ARBA00044975"/>
    </source>
</evidence>
<dbReference type="GO" id="GO:0008270">
    <property type="term" value="F:zinc ion binding"/>
    <property type="evidence" value="ECO:0007669"/>
    <property type="project" value="UniProtKB-KW"/>
</dbReference>
<evidence type="ECO:0000313" key="14">
    <source>
        <dbReference type="Proteomes" id="UP001316803"/>
    </source>
</evidence>
<dbReference type="GO" id="GO:0007064">
    <property type="term" value="P:mitotic sister chromatid cohesion"/>
    <property type="evidence" value="ECO:0007669"/>
    <property type="project" value="UniProtKB-ARBA"/>
</dbReference>
<dbReference type="GO" id="GO:0003887">
    <property type="term" value="F:DNA-directed DNA polymerase activity"/>
    <property type="evidence" value="ECO:0007669"/>
    <property type="project" value="TreeGrafter"/>
</dbReference>
<dbReference type="Pfam" id="PF21704">
    <property type="entry name" value="POLH-Rev1_HhH"/>
    <property type="match status" value="1"/>
</dbReference>
<dbReference type="SUPFAM" id="SSF100879">
    <property type="entry name" value="Lesion bypass DNA polymerase (Y-family), little finger domain"/>
    <property type="match status" value="1"/>
</dbReference>
<dbReference type="GO" id="GO:0009314">
    <property type="term" value="P:response to radiation"/>
    <property type="evidence" value="ECO:0007669"/>
    <property type="project" value="TreeGrafter"/>
</dbReference>
<evidence type="ECO:0000313" key="13">
    <source>
        <dbReference type="EMBL" id="KAK5951874.1"/>
    </source>
</evidence>
<evidence type="ECO:0000256" key="4">
    <source>
        <dbReference type="ARBA" id="ARBA00022763"/>
    </source>
</evidence>
<dbReference type="PIRSF" id="PIRSF036603">
    <property type="entry name" value="DPol_eta"/>
    <property type="match status" value="1"/>
</dbReference>
<evidence type="ECO:0000256" key="10">
    <source>
        <dbReference type="SAM" id="MobiDB-lite"/>
    </source>
</evidence>
<dbReference type="GO" id="GO:0006281">
    <property type="term" value="P:DNA repair"/>
    <property type="evidence" value="ECO:0007669"/>
    <property type="project" value="UniProtKB-KW"/>
</dbReference>
<dbReference type="GO" id="GO:0003684">
    <property type="term" value="F:damaged DNA binding"/>
    <property type="evidence" value="ECO:0007669"/>
    <property type="project" value="InterPro"/>
</dbReference>
<accession>A0AAN8I4L2</accession>
<dbReference type="Gene3D" id="3.40.1170.60">
    <property type="match status" value="1"/>
</dbReference>
<evidence type="ECO:0000256" key="1">
    <source>
        <dbReference type="ARBA" id="ARBA00004123"/>
    </source>
</evidence>
<keyword evidence="7" id="KW-0234">DNA repair</keyword>
<dbReference type="GO" id="GO:0042276">
    <property type="term" value="P:error-prone translesion synthesis"/>
    <property type="evidence" value="ECO:0007669"/>
    <property type="project" value="TreeGrafter"/>
</dbReference>
<comment type="subcellular location">
    <subcellularLocation>
        <location evidence="1">Nucleus</location>
    </subcellularLocation>
</comment>
<dbReference type="InterPro" id="IPR052230">
    <property type="entry name" value="DNA_polymerase_eta"/>
</dbReference>
<feature type="compositionally biased region" description="Basic and acidic residues" evidence="10">
    <location>
        <begin position="530"/>
        <end position="553"/>
    </location>
</feature>
<dbReference type="InterPro" id="IPR043128">
    <property type="entry name" value="Rev_trsase/Diguanyl_cyclase"/>
</dbReference>
<keyword evidence="4" id="KW-0227">DNA damage</keyword>
<keyword evidence="2 13" id="KW-0808">Transferase</keyword>
<sequence length="598" mass="66505">MSQLDSTDFPSSLDRDSRSRFTYRDLKNLGRASTTCPLRVIALVDFDAFYAQCETVRLGLPQDQPLCVQQFNAIIALNYAAKAAGIKRGIAPDQAKLKCPTVFLQHVATWREGDTSWAYRPDANKLVETDKAALDPYRLQSRKAFDLIKTKLPPPPVQKVEKASIDEVFLDLSAQVYATILQHYSGLLSDLEHADNDSFLPLPETTLLAWQTDKLIAVDPGAEVDPPDWDDVALNIGSEVVRGIRQALYDETKYTCSAGIAHNKTTAKLAAGHNKPNQQTVVRARAVGAFFADYKFTKIRGLGGKLGQQVVKAYDTDQISELLKVSLQDMRNKIGSSAPWIYNVIRGLEYSEVVERTQLQSMLAQKTFQPRAQNLEHAEKWLRIFAGDLMGRLEEQDAASRTRRPRAIALHHAIDGRFGPTKSKQMQIPPGVEINAKLLFDLSRTLLVQISREGPAFPCLEFSISLNDFQNEITGNHQMTSFFRPQARITEVSAEEGDPGHAAMGDIHEPSGSTKRKRDSLDLVPSTASKRVEKSSASADKYDPGGRSDLETDHQLGTTCEEKSEADLYCCPTCNAYLDNASVLEHLDWHVAKELEGR</sequence>
<dbReference type="Gene3D" id="3.30.1490.100">
    <property type="entry name" value="DNA polymerase, Y-family, little finger domain"/>
    <property type="match status" value="1"/>
</dbReference>
<evidence type="ECO:0000256" key="3">
    <source>
        <dbReference type="ARBA" id="ARBA00022723"/>
    </source>
</evidence>
<dbReference type="EMBL" id="JAKLMC020000018">
    <property type="protein sequence ID" value="KAK5951874.1"/>
    <property type="molecule type" value="Genomic_DNA"/>
</dbReference>
<dbReference type="InterPro" id="IPR001126">
    <property type="entry name" value="UmuC"/>
</dbReference>
<dbReference type="Gene3D" id="3.30.70.270">
    <property type="match status" value="1"/>
</dbReference>
<dbReference type="InterPro" id="IPR043502">
    <property type="entry name" value="DNA/RNA_pol_sf"/>
</dbReference>
<protein>
    <recommendedName>
        <fullName evidence="9">DNA polymerase eta</fullName>
    </recommendedName>
</protein>
<dbReference type="Gene3D" id="1.10.150.20">
    <property type="entry name" value="5' to 3' exonuclease, C-terminal subdomain"/>
    <property type="match status" value="1"/>
</dbReference>
<keyword evidence="5" id="KW-0863">Zinc-finger</keyword>
<name>A0AAN8I4L2_9EURO</name>
<gene>
    <name evidence="13" type="primary">eso1_2</name>
    <name evidence="13" type="ORF">OHC33_007167</name>
</gene>
<evidence type="ECO:0000256" key="8">
    <source>
        <dbReference type="ARBA" id="ARBA00023242"/>
    </source>
</evidence>